<dbReference type="SMART" id="SM00248">
    <property type="entry name" value="ANK"/>
    <property type="match status" value="3"/>
</dbReference>
<feature type="repeat" description="ANK" evidence="3">
    <location>
        <begin position="111"/>
        <end position="143"/>
    </location>
</feature>
<dbReference type="PANTHER" id="PTHR24171">
    <property type="entry name" value="ANKYRIN REPEAT DOMAIN-CONTAINING PROTEIN 39-RELATED"/>
    <property type="match status" value="1"/>
</dbReference>
<keyword evidence="1" id="KW-0677">Repeat</keyword>
<keyword evidence="6" id="KW-1185">Reference proteome</keyword>
<dbReference type="Pfam" id="PF12796">
    <property type="entry name" value="Ank_2"/>
    <property type="match status" value="1"/>
</dbReference>
<evidence type="ECO:0000256" key="3">
    <source>
        <dbReference type="PROSITE-ProRule" id="PRU00023"/>
    </source>
</evidence>
<keyword evidence="4" id="KW-1133">Transmembrane helix</keyword>
<keyword evidence="2 3" id="KW-0040">ANK repeat</keyword>
<dbReference type="InterPro" id="IPR036770">
    <property type="entry name" value="Ankyrin_rpt-contain_sf"/>
</dbReference>
<dbReference type="Gene3D" id="1.25.40.20">
    <property type="entry name" value="Ankyrin repeat-containing domain"/>
    <property type="match status" value="1"/>
</dbReference>
<dbReference type="AlphaFoldDB" id="A0AAV2RRJ0"/>
<feature type="repeat" description="ANK" evidence="3">
    <location>
        <begin position="144"/>
        <end position="176"/>
    </location>
</feature>
<proteinExistence type="predicted"/>
<dbReference type="Proteomes" id="UP001497623">
    <property type="component" value="Unassembled WGS sequence"/>
</dbReference>
<name>A0AAV2RRJ0_MEGNR</name>
<keyword evidence="4" id="KW-0812">Transmembrane</keyword>
<dbReference type="SUPFAM" id="SSF48403">
    <property type="entry name" value="Ankyrin repeat"/>
    <property type="match status" value="1"/>
</dbReference>
<evidence type="ECO:0000256" key="2">
    <source>
        <dbReference type="ARBA" id="ARBA00023043"/>
    </source>
</evidence>
<evidence type="ECO:0000256" key="1">
    <source>
        <dbReference type="ARBA" id="ARBA00022737"/>
    </source>
</evidence>
<feature type="transmembrane region" description="Helical" evidence="4">
    <location>
        <begin position="228"/>
        <end position="247"/>
    </location>
</feature>
<gene>
    <name evidence="5" type="ORF">MNOR_LOCUS27393</name>
</gene>
<dbReference type="EMBL" id="CAXKWB010028761">
    <property type="protein sequence ID" value="CAL4134254.1"/>
    <property type="molecule type" value="Genomic_DNA"/>
</dbReference>
<protein>
    <recommendedName>
        <fullName evidence="7">Ankyrin repeat domain-containing protein</fullName>
    </recommendedName>
</protein>
<dbReference type="PRINTS" id="PR01415">
    <property type="entry name" value="ANKYRIN"/>
</dbReference>
<reference evidence="5 6" key="1">
    <citation type="submission" date="2024-05" db="EMBL/GenBank/DDBJ databases">
        <authorList>
            <person name="Wallberg A."/>
        </authorList>
    </citation>
    <scope>NUCLEOTIDE SEQUENCE [LARGE SCALE GENOMIC DNA]</scope>
</reference>
<evidence type="ECO:0000313" key="5">
    <source>
        <dbReference type="EMBL" id="CAL4134254.1"/>
    </source>
</evidence>
<feature type="repeat" description="ANK" evidence="3">
    <location>
        <begin position="78"/>
        <end position="110"/>
    </location>
</feature>
<organism evidence="5 6">
    <name type="scientific">Meganyctiphanes norvegica</name>
    <name type="common">Northern krill</name>
    <name type="synonym">Thysanopoda norvegica</name>
    <dbReference type="NCBI Taxonomy" id="48144"/>
    <lineage>
        <taxon>Eukaryota</taxon>
        <taxon>Metazoa</taxon>
        <taxon>Ecdysozoa</taxon>
        <taxon>Arthropoda</taxon>
        <taxon>Crustacea</taxon>
        <taxon>Multicrustacea</taxon>
        <taxon>Malacostraca</taxon>
        <taxon>Eumalacostraca</taxon>
        <taxon>Eucarida</taxon>
        <taxon>Euphausiacea</taxon>
        <taxon>Euphausiidae</taxon>
        <taxon>Meganyctiphanes</taxon>
    </lineage>
</organism>
<dbReference type="InterPro" id="IPR002110">
    <property type="entry name" value="Ankyrin_rpt"/>
</dbReference>
<dbReference type="PROSITE" id="PS50297">
    <property type="entry name" value="ANK_REP_REGION"/>
    <property type="match status" value="3"/>
</dbReference>
<evidence type="ECO:0000313" key="6">
    <source>
        <dbReference type="Proteomes" id="UP001497623"/>
    </source>
</evidence>
<keyword evidence="4" id="KW-0472">Membrane</keyword>
<sequence length="253" mass="27877">SGVFTCRANKPIDIIMNTLTTLRVFLLMVYVGGNAHIITKAISGRDMWQAAKDGDLALVKAALASGTHVDWRKTKFWYGKTALHAAAGANNLDIVRELLGAGANEDKRDVGGRTPLWEASLYGCMDAITILIDHGADVHIRDNDGSTLLHATAYGDRMETARMLMNRGLDARQKDIEGNTPGNIARIQEYYELASFLDTFTPTISPIESASPGHIHTPQEPATDTTTYYKLYLLMGGAMFMAARTFLKYFRMI</sequence>
<evidence type="ECO:0000256" key="4">
    <source>
        <dbReference type="SAM" id="Phobius"/>
    </source>
</evidence>
<evidence type="ECO:0008006" key="7">
    <source>
        <dbReference type="Google" id="ProtNLM"/>
    </source>
</evidence>
<feature type="non-terminal residue" evidence="5">
    <location>
        <position position="1"/>
    </location>
</feature>
<comment type="caution">
    <text evidence="5">The sequence shown here is derived from an EMBL/GenBank/DDBJ whole genome shotgun (WGS) entry which is preliminary data.</text>
</comment>
<dbReference type="PROSITE" id="PS50088">
    <property type="entry name" value="ANK_REPEAT"/>
    <property type="match status" value="3"/>
</dbReference>
<accession>A0AAV2RRJ0</accession>